<name>A0A0C2T928_AMAMK</name>
<dbReference type="GO" id="GO:0007094">
    <property type="term" value="P:mitotic spindle assembly checkpoint signaling"/>
    <property type="evidence" value="ECO:0007669"/>
    <property type="project" value="InterPro"/>
</dbReference>
<dbReference type="Pfam" id="PF05557">
    <property type="entry name" value="MAD"/>
    <property type="match status" value="1"/>
</dbReference>
<keyword evidence="5" id="KW-0498">Mitosis</keyword>
<comment type="similarity">
    <text evidence="2">Belongs to the MAD1 family.</text>
</comment>
<evidence type="ECO:0000256" key="2">
    <source>
        <dbReference type="ARBA" id="ARBA00008029"/>
    </source>
</evidence>
<dbReference type="AlphaFoldDB" id="A0A0C2T928"/>
<dbReference type="FunCoup" id="A0A0C2T928">
    <property type="interactions" value="481"/>
</dbReference>
<feature type="compositionally biased region" description="Low complexity" evidence="9">
    <location>
        <begin position="282"/>
        <end position="300"/>
    </location>
</feature>
<feature type="coiled-coil region" evidence="8">
    <location>
        <begin position="328"/>
        <end position="376"/>
    </location>
</feature>
<evidence type="ECO:0000256" key="4">
    <source>
        <dbReference type="ARBA" id="ARBA00022618"/>
    </source>
</evidence>
<sequence length="725" mass="81012">MSSSRAPKRDSLAAELERDPQLSGAKRQQRKQLFTSTIAHASLERQLATSQSSKIELETKLREKAALVERLERDRRWLADREKEQQDEREREQTEFSEEKQKLETTVRDLRTKLTVLQEEHADLSDAHTSLAQSTSSSVASLKSHITSLTAEQTALHAALTESRGLVSQHETTITSLRSQLLSQSQEEVKPAATDQEARDMAVVRDELHRQASYLLSLEKENVKLTREVTMLRENNTSLEVLREEKRGLERKVHLLDEMRTKVVKLEAEIEAARKEREVWASSQPQGTGSLSSSTSGAPPVAQTQQLASLRLEHAALLEAHGSTAALLRTREAELDAARAQSEKLTKSIASLEERIRTLDQKIRRRETRLGTAEREIGFLQALVASYTAEASQITSADQIESSQASETLSMRIIQLETLLVQYKSANEVLSVEIDALGGDAAGASADDPGALIRQAAWSRETREALQKEVEQTRKGKGELQTKILLLEDTTTTQAERIDKLEQELFELSGEIAGGRHVPPGVRVLSMRDNPEQQWFNLRQEAMDRLRGENEALLRRLGELEERAKEAGVQGESQRTSGSETPGPNLIPKESFELATKEKKELEDVVKQKEKRLLRLQQVFTSKSAEFREAIASILGVKLAFYPNGQVRVTSMFDLGASFVFQPIKTSGKDAADGMRMQLVAQGEGGPQDLPNMMHYWIEKEQCIPGFMASITLESWEKHKSGGGT</sequence>
<evidence type="ECO:0000256" key="6">
    <source>
        <dbReference type="ARBA" id="ARBA00023242"/>
    </source>
</evidence>
<dbReference type="GO" id="GO:0051301">
    <property type="term" value="P:cell division"/>
    <property type="evidence" value="ECO:0007669"/>
    <property type="project" value="UniProtKB-KW"/>
</dbReference>
<protein>
    <recommendedName>
        <fullName evidence="3">Spindle assembly checkpoint component MAD1</fullName>
    </recommendedName>
</protein>
<dbReference type="InterPro" id="IPR008672">
    <property type="entry name" value="Mad1"/>
</dbReference>
<evidence type="ECO:0000256" key="8">
    <source>
        <dbReference type="SAM" id="Coils"/>
    </source>
</evidence>
<dbReference type="SUPFAM" id="SSF75704">
    <property type="entry name" value="Mitotic arrest deficient-like 1, Mad1"/>
    <property type="match status" value="1"/>
</dbReference>
<dbReference type="Gene3D" id="1.20.5.170">
    <property type="match status" value="1"/>
</dbReference>
<dbReference type="EMBL" id="KN818262">
    <property type="protein sequence ID" value="KIL63164.1"/>
    <property type="molecule type" value="Genomic_DNA"/>
</dbReference>
<gene>
    <name evidence="10" type="ORF">M378DRAFT_164857</name>
</gene>
<evidence type="ECO:0000256" key="3">
    <source>
        <dbReference type="ARBA" id="ARBA00022019"/>
    </source>
</evidence>
<dbReference type="GO" id="GO:0072686">
    <property type="term" value="C:mitotic spindle"/>
    <property type="evidence" value="ECO:0007669"/>
    <property type="project" value="TreeGrafter"/>
</dbReference>
<dbReference type="STRING" id="946122.A0A0C2T928"/>
<dbReference type="Proteomes" id="UP000054549">
    <property type="component" value="Unassembled WGS sequence"/>
</dbReference>
<dbReference type="GO" id="GO:0000776">
    <property type="term" value="C:kinetochore"/>
    <property type="evidence" value="ECO:0007669"/>
    <property type="project" value="TreeGrafter"/>
</dbReference>
<keyword evidence="8" id="KW-0175">Coiled coil</keyword>
<reference evidence="10 11" key="1">
    <citation type="submission" date="2014-04" db="EMBL/GenBank/DDBJ databases">
        <title>Evolutionary Origins and Diversification of the Mycorrhizal Mutualists.</title>
        <authorList>
            <consortium name="DOE Joint Genome Institute"/>
            <consortium name="Mycorrhizal Genomics Consortium"/>
            <person name="Kohler A."/>
            <person name="Kuo A."/>
            <person name="Nagy L.G."/>
            <person name="Floudas D."/>
            <person name="Copeland A."/>
            <person name="Barry K.W."/>
            <person name="Cichocki N."/>
            <person name="Veneault-Fourrey C."/>
            <person name="LaButti K."/>
            <person name="Lindquist E.A."/>
            <person name="Lipzen A."/>
            <person name="Lundell T."/>
            <person name="Morin E."/>
            <person name="Murat C."/>
            <person name="Riley R."/>
            <person name="Ohm R."/>
            <person name="Sun H."/>
            <person name="Tunlid A."/>
            <person name="Henrissat B."/>
            <person name="Grigoriev I.V."/>
            <person name="Hibbett D.S."/>
            <person name="Martin F."/>
        </authorList>
    </citation>
    <scope>NUCLEOTIDE SEQUENCE [LARGE SCALE GENOMIC DNA]</scope>
    <source>
        <strain evidence="10 11">Koide BX008</strain>
    </source>
</reference>
<dbReference type="InParanoid" id="A0A0C2T928"/>
<feature type="region of interest" description="Disordered" evidence="9">
    <location>
        <begin position="1"/>
        <end position="33"/>
    </location>
</feature>
<evidence type="ECO:0000256" key="5">
    <source>
        <dbReference type="ARBA" id="ARBA00022776"/>
    </source>
</evidence>
<dbReference type="OrthoDB" id="331602at2759"/>
<evidence type="ECO:0000256" key="9">
    <source>
        <dbReference type="SAM" id="MobiDB-lite"/>
    </source>
</evidence>
<dbReference type="PANTHER" id="PTHR23168">
    <property type="entry name" value="MITOTIC SPINDLE ASSEMBLY CHECKPOINT PROTEIN MAD1 MITOTIC ARREST DEFICIENT-LIKE PROTEIN 1"/>
    <property type="match status" value="1"/>
</dbReference>
<evidence type="ECO:0000313" key="11">
    <source>
        <dbReference type="Proteomes" id="UP000054549"/>
    </source>
</evidence>
<evidence type="ECO:0000256" key="7">
    <source>
        <dbReference type="ARBA" id="ARBA00023306"/>
    </source>
</evidence>
<feature type="region of interest" description="Disordered" evidence="9">
    <location>
        <begin position="564"/>
        <end position="588"/>
    </location>
</feature>
<dbReference type="Gene3D" id="6.10.250.90">
    <property type="match status" value="1"/>
</dbReference>
<organism evidence="10 11">
    <name type="scientific">Amanita muscaria (strain Koide BX008)</name>
    <dbReference type="NCBI Taxonomy" id="946122"/>
    <lineage>
        <taxon>Eukaryota</taxon>
        <taxon>Fungi</taxon>
        <taxon>Dikarya</taxon>
        <taxon>Basidiomycota</taxon>
        <taxon>Agaricomycotina</taxon>
        <taxon>Agaricomycetes</taxon>
        <taxon>Agaricomycetidae</taxon>
        <taxon>Agaricales</taxon>
        <taxon>Pluteineae</taxon>
        <taxon>Amanitaceae</taxon>
        <taxon>Amanita</taxon>
    </lineage>
</organism>
<feature type="compositionally biased region" description="Basic and acidic residues" evidence="9">
    <location>
        <begin position="7"/>
        <end position="20"/>
    </location>
</feature>
<evidence type="ECO:0000256" key="1">
    <source>
        <dbReference type="ARBA" id="ARBA00004123"/>
    </source>
</evidence>
<accession>A0A0C2T928</accession>
<comment type="subcellular location">
    <subcellularLocation>
        <location evidence="1">Nucleus</location>
    </subcellularLocation>
</comment>
<keyword evidence="11" id="KW-1185">Reference proteome</keyword>
<dbReference type="GO" id="GO:0005635">
    <property type="term" value="C:nuclear envelope"/>
    <property type="evidence" value="ECO:0007669"/>
    <property type="project" value="TreeGrafter"/>
</dbReference>
<feature type="compositionally biased region" description="Polar residues" evidence="9">
    <location>
        <begin position="571"/>
        <end position="582"/>
    </location>
</feature>
<feature type="region of interest" description="Disordered" evidence="9">
    <location>
        <begin position="275"/>
        <end position="304"/>
    </location>
</feature>
<keyword evidence="6" id="KW-0539">Nucleus</keyword>
<feature type="region of interest" description="Disordered" evidence="9">
    <location>
        <begin position="81"/>
        <end position="103"/>
    </location>
</feature>
<dbReference type="GO" id="GO:0051315">
    <property type="term" value="P:attachment of mitotic spindle microtubules to kinetochore"/>
    <property type="evidence" value="ECO:0007669"/>
    <property type="project" value="TreeGrafter"/>
</dbReference>
<keyword evidence="7" id="KW-0131">Cell cycle</keyword>
<keyword evidence="4" id="KW-0132">Cell division</keyword>
<dbReference type="Gene3D" id="3.30.457.60">
    <property type="match status" value="1"/>
</dbReference>
<dbReference type="PANTHER" id="PTHR23168:SF0">
    <property type="entry name" value="MITOTIC SPINDLE ASSEMBLY CHECKPOINT PROTEIN MAD1"/>
    <property type="match status" value="1"/>
</dbReference>
<proteinExistence type="inferred from homology"/>
<evidence type="ECO:0000313" key="10">
    <source>
        <dbReference type="EMBL" id="KIL63164.1"/>
    </source>
</evidence>
<dbReference type="HOGENOM" id="CLU_021480_0_0_1"/>